<organism evidence="2 3">
    <name type="scientific">Halocalculus aciditolerans</name>
    <dbReference type="NCBI Taxonomy" id="1383812"/>
    <lineage>
        <taxon>Archaea</taxon>
        <taxon>Methanobacteriati</taxon>
        <taxon>Methanobacteriota</taxon>
        <taxon>Stenosarchaea group</taxon>
        <taxon>Halobacteria</taxon>
        <taxon>Halobacteriales</taxon>
        <taxon>Halobacteriaceae</taxon>
        <taxon>Halocalculus</taxon>
    </lineage>
</organism>
<feature type="region of interest" description="Disordered" evidence="1">
    <location>
        <begin position="289"/>
        <end position="334"/>
    </location>
</feature>
<name>A0A830F858_9EURY</name>
<sequence length="334" mass="36163">MREFAFELRLCGWLEDREEGVVARQLGTSVEGRGNRILDVLLVRPGPEFDARTRLPPGEIPLAAIESDAGVGEWTPVTDAVPGPPERARRVAERAADVGYLELERKGGEAVVRRVARYPGEWFGDLVGVENKPDLGRPGDLAFQLRHDVALGLLDEVWLATESYVTGAHLNRIPDAVGVARVDADALAAGGEDAEEAVEVVREATPLDTAGAGVEVLDERPTETAIETVDGAAKARARRRLAERAYGKGWRTYGFPDCAEVERAASGSASALPYCAWKDRLVDAASECGPDCPGHDASETQHPDLDAERAAATPWNPTPAVRTRTQSRLDRWTE</sequence>
<gene>
    <name evidence="2" type="ORF">GCM10009039_04510</name>
</gene>
<evidence type="ECO:0000313" key="2">
    <source>
        <dbReference type="EMBL" id="GGL49413.1"/>
    </source>
</evidence>
<dbReference type="InterPro" id="IPR043901">
    <property type="entry name" value="DUF5787"/>
</dbReference>
<proteinExistence type="predicted"/>
<dbReference type="EMBL" id="BMPG01000001">
    <property type="protein sequence ID" value="GGL49413.1"/>
    <property type="molecule type" value="Genomic_DNA"/>
</dbReference>
<protein>
    <submittedName>
        <fullName evidence="2">Uncharacterized protein</fullName>
    </submittedName>
</protein>
<dbReference type="OrthoDB" id="211869at2157"/>
<comment type="caution">
    <text evidence="2">The sequence shown here is derived from an EMBL/GenBank/DDBJ whole genome shotgun (WGS) entry which is preliminary data.</text>
</comment>
<accession>A0A830F858</accession>
<reference evidence="2" key="1">
    <citation type="journal article" date="2014" name="Int. J. Syst. Evol. Microbiol.">
        <title>Complete genome sequence of Corynebacterium casei LMG S-19264T (=DSM 44701T), isolated from a smear-ripened cheese.</title>
        <authorList>
            <consortium name="US DOE Joint Genome Institute (JGI-PGF)"/>
            <person name="Walter F."/>
            <person name="Albersmeier A."/>
            <person name="Kalinowski J."/>
            <person name="Ruckert C."/>
        </authorList>
    </citation>
    <scope>NUCLEOTIDE SEQUENCE</scope>
    <source>
        <strain evidence="2">JCM 19596</strain>
    </source>
</reference>
<feature type="compositionally biased region" description="Basic and acidic residues" evidence="1">
    <location>
        <begin position="293"/>
        <end position="309"/>
    </location>
</feature>
<dbReference type="Proteomes" id="UP000607197">
    <property type="component" value="Unassembled WGS sequence"/>
</dbReference>
<keyword evidence="3" id="KW-1185">Reference proteome</keyword>
<dbReference type="Pfam" id="PF19100">
    <property type="entry name" value="DUF5787"/>
    <property type="match status" value="1"/>
</dbReference>
<dbReference type="AlphaFoldDB" id="A0A830F858"/>
<evidence type="ECO:0000256" key="1">
    <source>
        <dbReference type="SAM" id="MobiDB-lite"/>
    </source>
</evidence>
<reference evidence="2" key="2">
    <citation type="submission" date="2020-09" db="EMBL/GenBank/DDBJ databases">
        <authorList>
            <person name="Sun Q."/>
            <person name="Ohkuma M."/>
        </authorList>
    </citation>
    <scope>NUCLEOTIDE SEQUENCE</scope>
    <source>
        <strain evidence="2">JCM 19596</strain>
    </source>
</reference>
<dbReference type="RefSeq" id="WP_188975411.1">
    <property type="nucleotide sequence ID" value="NZ_BMPG01000001.1"/>
</dbReference>
<evidence type="ECO:0000313" key="3">
    <source>
        <dbReference type="Proteomes" id="UP000607197"/>
    </source>
</evidence>